<dbReference type="InterPro" id="IPR000182">
    <property type="entry name" value="GNAT_dom"/>
</dbReference>
<sequence>MLKILQPTQQGESVAAKNANTELSFRLASTDSDFPAIVRLARKAHKESRFGYIPFNADKVLKIARAAFKDQKHHAVMIAERHGQAVGFVYCSVGEYHIGSDVLLTTIHNMNVSRTIRSSLSGGKIALGLFRGVKTWSKARGVKEILFHVTSDVNLAQTHKLAKRIGYKFVGGSYVETA</sequence>
<protein>
    <recommendedName>
        <fullName evidence="1">N-acetyltransferase domain-containing protein</fullName>
    </recommendedName>
</protein>
<dbReference type="EMBL" id="FOLX01000001">
    <property type="protein sequence ID" value="SFC90880.1"/>
    <property type="molecule type" value="Genomic_DNA"/>
</dbReference>
<reference evidence="2 3" key="1">
    <citation type="submission" date="2016-10" db="EMBL/GenBank/DDBJ databases">
        <authorList>
            <person name="de Groot N.N."/>
        </authorList>
    </citation>
    <scope>NUCLEOTIDE SEQUENCE [LARGE SCALE GENOMIC DNA]</scope>
    <source>
        <strain evidence="2 3">DSM 29619</strain>
    </source>
</reference>
<keyword evidence="3" id="KW-1185">Reference proteome</keyword>
<dbReference type="Proteomes" id="UP000231644">
    <property type="component" value="Unassembled WGS sequence"/>
</dbReference>
<gene>
    <name evidence="2" type="ORF">SAMN05421762_2701</name>
</gene>
<organism evidence="2 3">
    <name type="scientific">Pseudooceanicola nitratireducens</name>
    <dbReference type="NCBI Taxonomy" id="517719"/>
    <lineage>
        <taxon>Bacteria</taxon>
        <taxon>Pseudomonadati</taxon>
        <taxon>Pseudomonadota</taxon>
        <taxon>Alphaproteobacteria</taxon>
        <taxon>Rhodobacterales</taxon>
        <taxon>Paracoccaceae</taxon>
        <taxon>Pseudooceanicola</taxon>
    </lineage>
</organism>
<proteinExistence type="predicted"/>
<dbReference type="PROSITE" id="PS51186">
    <property type="entry name" value="GNAT"/>
    <property type="match status" value="1"/>
</dbReference>
<dbReference type="SUPFAM" id="SSF55729">
    <property type="entry name" value="Acyl-CoA N-acyltransferases (Nat)"/>
    <property type="match status" value="1"/>
</dbReference>
<dbReference type="GO" id="GO:0016747">
    <property type="term" value="F:acyltransferase activity, transferring groups other than amino-acyl groups"/>
    <property type="evidence" value="ECO:0007669"/>
    <property type="project" value="InterPro"/>
</dbReference>
<name>A0A1I1NAX2_9RHOB</name>
<evidence type="ECO:0000259" key="1">
    <source>
        <dbReference type="PROSITE" id="PS51186"/>
    </source>
</evidence>
<dbReference type="STRING" id="517719.SAMN05421762_2701"/>
<dbReference type="RefSeq" id="WP_093447105.1">
    <property type="nucleotide sequence ID" value="NZ_FNZG01000001.1"/>
</dbReference>
<dbReference type="Gene3D" id="3.40.630.30">
    <property type="match status" value="1"/>
</dbReference>
<dbReference type="InterPro" id="IPR016181">
    <property type="entry name" value="Acyl_CoA_acyltransferase"/>
</dbReference>
<evidence type="ECO:0000313" key="3">
    <source>
        <dbReference type="Proteomes" id="UP000231644"/>
    </source>
</evidence>
<accession>A0A1I1NAX2</accession>
<dbReference type="OrthoDB" id="7862812at2"/>
<dbReference type="AlphaFoldDB" id="A0A1I1NAX2"/>
<evidence type="ECO:0000313" key="2">
    <source>
        <dbReference type="EMBL" id="SFC90880.1"/>
    </source>
</evidence>
<feature type="domain" description="N-acetyltransferase" evidence="1">
    <location>
        <begin position="23"/>
        <end position="178"/>
    </location>
</feature>